<proteinExistence type="inferred from homology"/>
<evidence type="ECO:0000313" key="12">
    <source>
        <dbReference type="EMBL" id="GAF69600.1"/>
    </source>
</evidence>
<evidence type="ECO:0000256" key="5">
    <source>
        <dbReference type="ARBA" id="ARBA00022679"/>
    </source>
</evidence>
<dbReference type="Gene3D" id="1.10.10.10">
    <property type="entry name" value="Winged helix-like DNA-binding domain superfamily/Winged helix DNA-binding domain"/>
    <property type="match status" value="1"/>
</dbReference>
<dbReference type="InterPro" id="IPR018060">
    <property type="entry name" value="HTH_AraC"/>
</dbReference>
<evidence type="ECO:0000256" key="8">
    <source>
        <dbReference type="ARBA" id="ARBA00023163"/>
    </source>
</evidence>
<dbReference type="InterPro" id="IPR009057">
    <property type="entry name" value="Homeodomain-like_sf"/>
</dbReference>
<evidence type="ECO:0000256" key="2">
    <source>
        <dbReference type="ARBA" id="ARBA00008711"/>
    </source>
</evidence>
<name>X0T0N5_9ZZZZ</name>
<comment type="catalytic activity">
    <reaction evidence="1">
        <text>a 4-O-methyl-thymidine in DNA + L-cysteinyl-[protein] = a thymidine in DNA + S-methyl-L-cysteinyl-[protein]</text>
        <dbReference type="Rhea" id="RHEA:53428"/>
        <dbReference type="Rhea" id="RHEA-COMP:10131"/>
        <dbReference type="Rhea" id="RHEA-COMP:10132"/>
        <dbReference type="Rhea" id="RHEA-COMP:13555"/>
        <dbReference type="Rhea" id="RHEA-COMP:13556"/>
        <dbReference type="ChEBI" id="CHEBI:29950"/>
        <dbReference type="ChEBI" id="CHEBI:82612"/>
        <dbReference type="ChEBI" id="CHEBI:137386"/>
        <dbReference type="ChEBI" id="CHEBI:137387"/>
        <dbReference type="EC" id="2.1.1.63"/>
    </reaction>
</comment>
<dbReference type="Pfam" id="PF01035">
    <property type="entry name" value="DNA_binding_1"/>
    <property type="match status" value="1"/>
</dbReference>
<evidence type="ECO:0000259" key="11">
    <source>
        <dbReference type="PROSITE" id="PS01124"/>
    </source>
</evidence>
<feature type="domain" description="HTH araC/xylS-type" evidence="11">
    <location>
        <begin position="17"/>
        <end position="114"/>
    </location>
</feature>
<dbReference type="NCBIfam" id="TIGR00589">
    <property type="entry name" value="ogt"/>
    <property type="match status" value="1"/>
</dbReference>
<dbReference type="FunFam" id="1.10.10.10:FF:000214">
    <property type="entry name" value="Methylated-DNA--protein-cysteine methyltransferase"/>
    <property type="match status" value="1"/>
</dbReference>
<comment type="catalytic activity">
    <reaction evidence="10">
        <text>a 6-O-methyl-2'-deoxyguanosine in DNA + L-cysteinyl-[protein] = S-methyl-L-cysteinyl-[protein] + a 2'-deoxyguanosine in DNA</text>
        <dbReference type="Rhea" id="RHEA:24000"/>
        <dbReference type="Rhea" id="RHEA-COMP:10131"/>
        <dbReference type="Rhea" id="RHEA-COMP:10132"/>
        <dbReference type="Rhea" id="RHEA-COMP:11367"/>
        <dbReference type="Rhea" id="RHEA-COMP:11368"/>
        <dbReference type="ChEBI" id="CHEBI:29950"/>
        <dbReference type="ChEBI" id="CHEBI:82612"/>
        <dbReference type="ChEBI" id="CHEBI:85445"/>
        <dbReference type="ChEBI" id="CHEBI:85448"/>
        <dbReference type="EC" id="2.1.1.63"/>
    </reaction>
</comment>
<organism evidence="12">
    <name type="scientific">marine sediment metagenome</name>
    <dbReference type="NCBI Taxonomy" id="412755"/>
    <lineage>
        <taxon>unclassified sequences</taxon>
        <taxon>metagenomes</taxon>
        <taxon>ecological metagenomes</taxon>
    </lineage>
</organism>
<dbReference type="InterPro" id="IPR036631">
    <property type="entry name" value="MGMT_N_sf"/>
</dbReference>
<dbReference type="InterPro" id="IPR001497">
    <property type="entry name" value="MethylDNA_cys_MeTrfase_AS"/>
</dbReference>
<dbReference type="PROSITE" id="PS00374">
    <property type="entry name" value="MGMT"/>
    <property type="match status" value="1"/>
</dbReference>
<accession>X0T0N5</accession>
<keyword evidence="9" id="KW-0234">DNA repair</keyword>
<dbReference type="SUPFAM" id="SSF46689">
    <property type="entry name" value="Homeodomain-like"/>
    <property type="match status" value="1"/>
</dbReference>
<dbReference type="SUPFAM" id="SSF46767">
    <property type="entry name" value="Methylated DNA-protein cysteine methyltransferase, C-terminal domain"/>
    <property type="match status" value="1"/>
</dbReference>
<gene>
    <name evidence="12" type="ORF">S01H1_12661</name>
</gene>
<dbReference type="Gene3D" id="1.10.10.60">
    <property type="entry name" value="Homeodomain-like"/>
    <property type="match status" value="1"/>
</dbReference>
<evidence type="ECO:0000256" key="10">
    <source>
        <dbReference type="ARBA" id="ARBA00049348"/>
    </source>
</evidence>
<dbReference type="Pfam" id="PF12833">
    <property type="entry name" value="HTH_18"/>
    <property type="match status" value="1"/>
</dbReference>
<evidence type="ECO:0000256" key="4">
    <source>
        <dbReference type="ARBA" id="ARBA00022603"/>
    </source>
</evidence>
<keyword evidence="8" id="KW-0804">Transcription</keyword>
<dbReference type="InterPro" id="IPR014048">
    <property type="entry name" value="MethylDNA_cys_MeTrfase_DNA-bd"/>
</dbReference>
<dbReference type="GO" id="GO:0003700">
    <property type="term" value="F:DNA-binding transcription factor activity"/>
    <property type="evidence" value="ECO:0007669"/>
    <property type="project" value="InterPro"/>
</dbReference>
<evidence type="ECO:0000256" key="9">
    <source>
        <dbReference type="ARBA" id="ARBA00023204"/>
    </source>
</evidence>
<dbReference type="EC" id="2.1.1.63" evidence="3"/>
<keyword evidence="7" id="KW-0805">Transcription regulation</keyword>
<comment type="similarity">
    <text evidence="2">Belongs to the MGMT family.</text>
</comment>
<keyword evidence="5" id="KW-0808">Transferase</keyword>
<evidence type="ECO:0000256" key="3">
    <source>
        <dbReference type="ARBA" id="ARBA00011918"/>
    </source>
</evidence>
<dbReference type="GO" id="GO:0006281">
    <property type="term" value="P:DNA repair"/>
    <property type="evidence" value="ECO:0007669"/>
    <property type="project" value="UniProtKB-KW"/>
</dbReference>
<dbReference type="CDD" id="cd06445">
    <property type="entry name" value="ATase"/>
    <property type="match status" value="1"/>
</dbReference>
<reference evidence="12" key="1">
    <citation type="journal article" date="2014" name="Front. Microbiol.">
        <title>High frequency of phylogenetically diverse reductive dehalogenase-homologous genes in deep subseafloor sedimentary metagenomes.</title>
        <authorList>
            <person name="Kawai M."/>
            <person name="Futagami T."/>
            <person name="Toyoda A."/>
            <person name="Takaki Y."/>
            <person name="Nishi S."/>
            <person name="Hori S."/>
            <person name="Arai W."/>
            <person name="Tsubouchi T."/>
            <person name="Morono Y."/>
            <person name="Uchiyama I."/>
            <person name="Ito T."/>
            <person name="Fujiyama A."/>
            <person name="Inagaki F."/>
            <person name="Takami H."/>
        </authorList>
    </citation>
    <scope>NUCLEOTIDE SEQUENCE</scope>
    <source>
        <strain evidence="12">Expedition CK06-06</strain>
    </source>
</reference>
<dbReference type="GO" id="GO:0043565">
    <property type="term" value="F:sequence-specific DNA binding"/>
    <property type="evidence" value="ECO:0007669"/>
    <property type="project" value="InterPro"/>
</dbReference>
<dbReference type="AlphaFoldDB" id="X0T0N5"/>
<sequence length="285" mass="32166">MDNIDYSQRSYDYKRIEKAIQFIEANFKSQPTLDQIAESVFLSKYHFDRLFKRWAGISPIQFMQFMTLDYTKQKLAESRSLLDTSLDAGLSGPSRLHDLFVTFEAMTPGEYKKQGAGLEISYSFSDSPFGDCLIATTARGICHFGFVKGDSRSDALDQILATWPGAIFTENPKPVSTIVRSIFEKAKTKEMRPFNLHLKGTNFQINVWKALLSIPEGWIVSYQDIASYIGRPKAFRAVANAIAINPVAFLIPCHRVIAKSGKIHQYRWGAARKMALIGWEAARSA</sequence>
<dbReference type="PROSITE" id="PS01124">
    <property type="entry name" value="HTH_ARAC_FAMILY_2"/>
    <property type="match status" value="1"/>
</dbReference>
<evidence type="ECO:0000256" key="6">
    <source>
        <dbReference type="ARBA" id="ARBA00022763"/>
    </source>
</evidence>
<dbReference type="EMBL" id="BARS01006511">
    <property type="protein sequence ID" value="GAF69600.1"/>
    <property type="molecule type" value="Genomic_DNA"/>
</dbReference>
<evidence type="ECO:0000256" key="1">
    <source>
        <dbReference type="ARBA" id="ARBA00001286"/>
    </source>
</evidence>
<evidence type="ECO:0000256" key="7">
    <source>
        <dbReference type="ARBA" id="ARBA00023015"/>
    </source>
</evidence>
<dbReference type="Gene3D" id="3.30.160.70">
    <property type="entry name" value="Methylated DNA-protein cysteine methyltransferase domain"/>
    <property type="match status" value="1"/>
</dbReference>
<dbReference type="PANTHER" id="PTHR10815:SF13">
    <property type="entry name" value="METHYLATED-DNA--PROTEIN-CYSTEINE METHYLTRANSFERASE"/>
    <property type="match status" value="1"/>
</dbReference>
<dbReference type="InterPro" id="IPR036388">
    <property type="entry name" value="WH-like_DNA-bd_sf"/>
</dbReference>
<dbReference type="GO" id="GO:0003908">
    <property type="term" value="F:methylated-DNA-[protein]-cysteine S-methyltransferase activity"/>
    <property type="evidence" value="ECO:0007669"/>
    <property type="project" value="UniProtKB-EC"/>
</dbReference>
<dbReference type="SMART" id="SM00342">
    <property type="entry name" value="HTH_ARAC"/>
    <property type="match status" value="1"/>
</dbReference>
<dbReference type="InterPro" id="IPR036217">
    <property type="entry name" value="MethylDNA_cys_MeTrfase_DNAb"/>
</dbReference>
<protein>
    <recommendedName>
        <fullName evidence="3">methylated-DNA--[protein]-cysteine S-methyltransferase</fullName>
        <ecNumber evidence="3">2.1.1.63</ecNumber>
    </recommendedName>
</protein>
<dbReference type="GO" id="GO:0032259">
    <property type="term" value="P:methylation"/>
    <property type="evidence" value="ECO:0007669"/>
    <property type="project" value="UniProtKB-KW"/>
</dbReference>
<dbReference type="SUPFAM" id="SSF53155">
    <property type="entry name" value="Methylated DNA-protein cysteine methyltransferase domain"/>
    <property type="match status" value="1"/>
</dbReference>
<keyword evidence="6" id="KW-0227">DNA damage</keyword>
<keyword evidence="4" id="KW-0489">Methyltransferase</keyword>
<comment type="caution">
    <text evidence="12">The sequence shown here is derived from an EMBL/GenBank/DDBJ whole genome shotgun (WGS) entry which is preliminary data.</text>
</comment>
<dbReference type="PANTHER" id="PTHR10815">
    <property type="entry name" value="METHYLATED-DNA--PROTEIN-CYSTEINE METHYLTRANSFERASE"/>
    <property type="match status" value="1"/>
</dbReference>